<dbReference type="GeneID" id="95355576"/>
<protein>
    <recommendedName>
        <fullName evidence="1">Condensation domain-containing protein</fullName>
    </recommendedName>
</protein>
<dbReference type="GO" id="GO:0043041">
    <property type="term" value="P:amino acid activation for nonribosomal peptide biosynthetic process"/>
    <property type="evidence" value="ECO:0007669"/>
    <property type="project" value="TreeGrafter"/>
</dbReference>
<dbReference type="Pfam" id="PF00668">
    <property type="entry name" value="Condensation"/>
    <property type="match status" value="1"/>
</dbReference>
<dbReference type="SUPFAM" id="SSF52777">
    <property type="entry name" value="CoA-dependent acyltransferases"/>
    <property type="match status" value="2"/>
</dbReference>
<dbReference type="GO" id="GO:0044550">
    <property type="term" value="P:secondary metabolite biosynthetic process"/>
    <property type="evidence" value="ECO:0007669"/>
    <property type="project" value="TreeGrafter"/>
</dbReference>
<gene>
    <name evidence="2" type="ORF">GCM10018781_52080</name>
</gene>
<dbReference type="InterPro" id="IPR023213">
    <property type="entry name" value="CAT-like_dom_sf"/>
</dbReference>
<name>A0A919G4B7_9ACTN</name>
<dbReference type="AlphaFoldDB" id="A0A919G4B7"/>
<dbReference type="RefSeq" id="WP_190213337.1">
    <property type="nucleotide sequence ID" value="NZ_BNBO01000034.1"/>
</dbReference>
<dbReference type="GO" id="GO:0003824">
    <property type="term" value="F:catalytic activity"/>
    <property type="evidence" value="ECO:0007669"/>
    <property type="project" value="InterPro"/>
</dbReference>
<evidence type="ECO:0000313" key="3">
    <source>
        <dbReference type="Proteomes" id="UP000617734"/>
    </source>
</evidence>
<dbReference type="PANTHER" id="PTHR45527">
    <property type="entry name" value="NONRIBOSOMAL PEPTIDE SYNTHETASE"/>
    <property type="match status" value="1"/>
</dbReference>
<reference evidence="2" key="2">
    <citation type="submission" date="2020-09" db="EMBL/GenBank/DDBJ databases">
        <authorList>
            <person name="Sun Q."/>
            <person name="Ohkuma M."/>
        </authorList>
    </citation>
    <scope>NUCLEOTIDE SEQUENCE</scope>
    <source>
        <strain evidence="2">JCM 4646</strain>
    </source>
</reference>
<organism evidence="2 3">
    <name type="scientific">Kitasatospora indigofera</name>
    <dbReference type="NCBI Taxonomy" id="67307"/>
    <lineage>
        <taxon>Bacteria</taxon>
        <taxon>Bacillati</taxon>
        <taxon>Actinomycetota</taxon>
        <taxon>Actinomycetes</taxon>
        <taxon>Kitasatosporales</taxon>
        <taxon>Streptomycetaceae</taxon>
        <taxon>Kitasatospora</taxon>
    </lineage>
</organism>
<feature type="domain" description="Condensation" evidence="1">
    <location>
        <begin position="46"/>
        <end position="342"/>
    </location>
</feature>
<dbReference type="InterPro" id="IPR001242">
    <property type="entry name" value="Condensation_dom"/>
</dbReference>
<dbReference type="GO" id="GO:0005737">
    <property type="term" value="C:cytoplasm"/>
    <property type="evidence" value="ECO:0007669"/>
    <property type="project" value="TreeGrafter"/>
</dbReference>
<accession>A0A919G4B7</accession>
<dbReference type="PANTHER" id="PTHR45527:SF1">
    <property type="entry name" value="FATTY ACID SYNTHASE"/>
    <property type="match status" value="1"/>
</dbReference>
<dbReference type="Gene3D" id="3.30.559.30">
    <property type="entry name" value="Nonribosomal peptide synthetase, condensation domain"/>
    <property type="match status" value="1"/>
</dbReference>
<evidence type="ECO:0000313" key="2">
    <source>
        <dbReference type="EMBL" id="GHH77822.1"/>
    </source>
</evidence>
<dbReference type="GO" id="GO:0031177">
    <property type="term" value="F:phosphopantetheine binding"/>
    <property type="evidence" value="ECO:0007669"/>
    <property type="project" value="TreeGrafter"/>
</dbReference>
<dbReference type="EMBL" id="BNBO01000034">
    <property type="protein sequence ID" value="GHH77822.1"/>
    <property type="molecule type" value="Genomic_DNA"/>
</dbReference>
<dbReference type="Gene3D" id="3.30.559.10">
    <property type="entry name" value="Chloramphenicol acetyltransferase-like domain"/>
    <property type="match status" value="1"/>
</dbReference>
<reference evidence="2" key="1">
    <citation type="journal article" date="2014" name="Int. J. Syst. Evol. Microbiol.">
        <title>Complete genome sequence of Corynebacterium casei LMG S-19264T (=DSM 44701T), isolated from a smear-ripened cheese.</title>
        <authorList>
            <consortium name="US DOE Joint Genome Institute (JGI-PGF)"/>
            <person name="Walter F."/>
            <person name="Albersmeier A."/>
            <person name="Kalinowski J."/>
            <person name="Ruckert C."/>
        </authorList>
    </citation>
    <scope>NUCLEOTIDE SEQUENCE</scope>
    <source>
        <strain evidence="2">JCM 4646</strain>
    </source>
</reference>
<dbReference type="GO" id="GO:0008610">
    <property type="term" value="P:lipid biosynthetic process"/>
    <property type="evidence" value="ECO:0007669"/>
    <property type="project" value="UniProtKB-ARBA"/>
</dbReference>
<keyword evidence="3" id="KW-1185">Reference proteome</keyword>
<proteinExistence type="predicted"/>
<sequence>MNRPPAGDTLAIGFGTDGPPVTAAMTWGQVAIWDVLRWLPPEDTSTNLVLAVPAPSGTAVGRAATAVRLLVERHDSLRTLFSEGPRGPLQTVLPGGTLPVRLHPAGAAGPRDTAEEVGRQLRSTPFAAAEPPVRAAVVTDGPDAAVVVLCLSHLAIDGWSLSILRADLAQLLTDPPGLAPRAQQPLERAGYEASEPARRSEQRALLFWERALRELPAAMVEDLRDGGPSDRQWSRLSSPALALAAAEHARRARLSPSVVLQAGTLLLLALYTGEPSAALRTIVATRFRPENQALVGAFNQNALVRAELREETFDAFLRRVGGAAATGYRHTEYEPRALEELIERIGTERGLRTGGFCFFNDVRFGSGQQPLGAPAAGSPEALAGALDRTELSDPEWDFDQKGAKFFLFLQELEAPAGPDSARSVITLCADRRFLAGRGSAVFLRDLEWLLAGTAYAETTVGALAAALRGRVPAAG</sequence>
<dbReference type="Proteomes" id="UP000617734">
    <property type="component" value="Unassembled WGS sequence"/>
</dbReference>
<comment type="caution">
    <text evidence="2">The sequence shown here is derived from an EMBL/GenBank/DDBJ whole genome shotgun (WGS) entry which is preliminary data.</text>
</comment>
<evidence type="ECO:0000259" key="1">
    <source>
        <dbReference type="Pfam" id="PF00668"/>
    </source>
</evidence>